<dbReference type="GO" id="GO:0032993">
    <property type="term" value="C:protein-DNA complex"/>
    <property type="evidence" value="ECO:0007669"/>
    <property type="project" value="TreeGrafter"/>
</dbReference>
<dbReference type="InterPro" id="IPR001789">
    <property type="entry name" value="Sig_transdc_resp-reg_receiver"/>
</dbReference>
<evidence type="ECO:0000256" key="2">
    <source>
        <dbReference type="ARBA" id="ARBA00023012"/>
    </source>
</evidence>
<dbReference type="AlphaFoldDB" id="A0A1U7P1R9"/>
<dbReference type="RefSeq" id="WP_075831146.1">
    <property type="nucleotide sequence ID" value="NZ_MSTI01000043.1"/>
</dbReference>
<evidence type="ECO:0000256" key="1">
    <source>
        <dbReference type="ARBA" id="ARBA00022553"/>
    </source>
</evidence>
<keyword evidence="1 6" id="KW-0597">Phosphoprotein</keyword>
<evidence type="ECO:0000313" key="10">
    <source>
        <dbReference type="EMBL" id="OLV19113.1"/>
    </source>
</evidence>
<evidence type="ECO:0000256" key="7">
    <source>
        <dbReference type="PROSITE-ProRule" id="PRU01091"/>
    </source>
</evidence>
<evidence type="ECO:0000313" key="11">
    <source>
        <dbReference type="Proteomes" id="UP000186607"/>
    </source>
</evidence>
<evidence type="ECO:0000259" key="9">
    <source>
        <dbReference type="PROSITE" id="PS51755"/>
    </source>
</evidence>
<keyword evidence="5" id="KW-0804">Transcription</keyword>
<dbReference type="EMBL" id="MSTI01000043">
    <property type="protein sequence ID" value="OLV19113.1"/>
    <property type="molecule type" value="Genomic_DNA"/>
</dbReference>
<dbReference type="Pfam" id="PF00486">
    <property type="entry name" value="Trans_reg_C"/>
    <property type="match status" value="1"/>
</dbReference>
<dbReference type="SUPFAM" id="SSF46894">
    <property type="entry name" value="C-terminal effector domain of the bipartite response regulators"/>
    <property type="match status" value="1"/>
</dbReference>
<dbReference type="GO" id="GO:0006355">
    <property type="term" value="P:regulation of DNA-templated transcription"/>
    <property type="evidence" value="ECO:0007669"/>
    <property type="project" value="InterPro"/>
</dbReference>
<evidence type="ECO:0000259" key="8">
    <source>
        <dbReference type="PROSITE" id="PS50110"/>
    </source>
</evidence>
<dbReference type="InterPro" id="IPR001867">
    <property type="entry name" value="OmpR/PhoB-type_DNA-bd"/>
</dbReference>
<dbReference type="Gene3D" id="3.40.50.2300">
    <property type="match status" value="1"/>
</dbReference>
<organism evidence="10 11">
    <name type="scientific">Deinococcus marmoris</name>
    <dbReference type="NCBI Taxonomy" id="249408"/>
    <lineage>
        <taxon>Bacteria</taxon>
        <taxon>Thermotogati</taxon>
        <taxon>Deinococcota</taxon>
        <taxon>Deinococci</taxon>
        <taxon>Deinococcales</taxon>
        <taxon>Deinococcaceae</taxon>
        <taxon>Deinococcus</taxon>
    </lineage>
</organism>
<dbReference type="FunFam" id="3.40.50.2300:FF:000001">
    <property type="entry name" value="DNA-binding response regulator PhoB"/>
    <property type="match status" value="1"/>
</dbReference>
<comment type="caution">
    <text evidence="10">The sequence shown here is derived from an EMBL/GenBank/DDBJ whole genome shotgun (WGS) entry which is preliminary data.</text>
</comment>
<feature type="DNA-binding region" description="OmpR/PhoB-type" evidence="7">
    <location>
        <begin position="131"/>
        <end position="228"/>
    </location>
</feature>
<keyword evidence="11" id="KW-1185">Reference proteome</keyword>
<dbReference type="PROSITE" id="PS51755">
    <property type="entry name" value="OMPR_PHOB"/>
    <property type="match status" value="1"/>
</dbReference>
<evidence type="ECO:0000256" key="5">
    <source>
        <dbReference type="ARBA" id="ARBA00023163"/>
    </source>
</evidence>
<dbReference type="Pfam" id="PF00072">
    <property type="entry name" value="Response_reg"/>
    <property type="match status" value="1"/>
</dbReference>
<dbReference type="SMART" id="SM00862">
    <property type="entry name" value="Trans_reg_C"/>
    <property type="match status" value="1"/>
</dbReference>
<evidence type="ECO:0000256" key="4">
    <source>
        <dbReference type="ARBA" id="ARBA00023125"/>
    </source>
</evidence>
<sequence>MTTILIVEDEVRLGDILEEYLRREGYATERAMTGPRALELWRAARPDLMLLDLMLPGMDGLEVARRVRAESTLPIIMMTARDEEVDRLVGLGIGADDYVVKPYSPREVVARVKAVLRRAGGEAGAGGGFGLPTLHHAGPLSVDTATFEVRVNGEALDVTVAEVRLLSALARTPGVVRTRAELLSALGALERGTDERAVDAHVKNLRRKLGVHAELLDTVRGAGYRLRLEG</sequence>
<dbReference type="PANTHER" id="PTHR48111:SF4">
    <property type="entry name" value="DNA-BINDING DUAL TRANSCRIPTIONAL REGULATOR OMPR"/>
    <property type="match status" value="1"/>
</dbReference>
<reference evidence="10 11" key="1">
    <citation type="submission" date="2017-01" db="EMBL/GenBank/DDBJ databases">
        <title>Genome Analysis of Deinococcus marmoris KOPRI26562.</title>
        <authorList>
            <person name="Kim J.H."/>
            <person name="Oh H.-M."/>
        </authorList>
    </citation>
    <scope>NUCLEOTIDE SEQUENCE [LARGE SCALE GENOMIC DNA]</scope>
    <source>
        <strain evidence="10 11">KOPRI26562</strain>
    </source>
</reference>
<dbReference type="PANTHER" id="PTHR48111">
    <property type="entry name" value="REGULATOR OF RPOS"/>
    <property type="match status" value="1"/>
</dbReference>
<feature type="modified residue" description="4-aspartylphosphate" evidence="6">
    <location>
        <position position="52"/>
    </location>
</feature>
<accession>A0A1U7P1R9</accession>
<dbReference type="GO" id="GO:0005829">
    <property type="term" value="C:cytosol"/>
    <property type="evidence" value="ECO:0007669"/>
    <property type="project" value="TreeGrafter"/>
</dbReference>
<name>A0A1U7P1R9_9DEIO</name>
<feature type="domain" description="OmpR/PhoB-type" evidence="9">
    <location>
        <begin position="131"/>
        <end position="228"/>
    </location>
</feature>
<dbReference type="STRING" id="249408.BOO71_0003781"/>
<keyword evidence="3" id="KW-0805">Transcription regulation</keyword>
<feature type="domain" description="Response regulatory" evidence="8">
    <location>
        <begin position="3"/>
        <end position="116"/>
    </location>
</feature>
<gene>
    <name evidence="10" type="ORF">BOO71_0003781</name>
</gene>
<dbReference type="InterPro" id="IPR039420">
    <property type="entry name" value="WalR-like"/>
</dbReference>
<dbReference type="OrthoDB" id="9790442at2"/>
<proteinExistence type="predicted"/>
<keyword evidence="2" id="KW-0902">Two-component regulatory system</keyword>
<dbReference type="Gene3D" id="6.10.250.690">
    <property type="match status" value="1"/>
</dbReference>
<dbReference type="Proteomes" id="UP000186607">
    <property type="component" value="Unassembled WGS sequence"/>
</dbReference>
<evidence type="ECO:0000256" key="3">
    <source>
        <dbReference type="ARBA" id="ARBA00023015"/>
    </source>
</evidence>
<dbReference type="SUPFAM" id="SSF52172">
    <property type="entry name" value="CheY-like"/>
    <property type="match status" value="1"/>
</dbReference>
<dbReference type="SMART" id="SM00448">
    <property type="entry name" value="REC"/>
    <property type="match status" value="1"/>
</dbReference>
<dbReference type="CDD" id="cd00383">
    <property type="entry name" value="trans_reg_C"/>
    <property type="match status" value="1"/>
</dbReference>
<dbReference type="GO" id="GO:0000976">
    <property type="term" value="F:transcription cis-regulatory region binding"/>
    <property type="evidence" value="ECO:0007669"/>
    <property type="project" value="TreeGrafter"/>
</dbReference>
<keyword evidence="4 7" id="KW-0238">DNA-binding</keyword>
<dbReference type="Gene3D" id="1.10.10.10">
    <property type="entry name" value="Winged helix-like DNA-binding domain superfamily/Winged helix DNA-binding domain"/>
    <property type="match status" value="1"/>
</dbReference>
<evidence type="ECO:0000256" key="6">
    <source>
        <dbReference type="PROSITE-ProRule" id="PRU00169"/>
    </source>
</evidence>
<dbReference type="InterPro" id="IPR016032">
    <property type="entry name" value="Sig_transdc_resp-reg_C-effctor"/>
</dbReference>
<dbReference type="GO" id="GO:0000156">
    <property type="term" value="F:phosphorelay response regulator activity"/>
    <property type="evidence" value="ECO:0007669"/>
    <property type="project" value="TreeGrafter"/>
</dbReference>
<dbReference type="PROSITE" id="PS50110">
    <property type="entry name" value="RESPONSE_REGULATORY"/>
    <property type="match status" value="1"/>
</dbReference>
<dbReference type="InterPro" id="IPR036388">
    <property type="entry name" value="WH-like_DNA-bd_sf"/>
</dbReference>
<dbReference type="InterPro" id="IPR011006">
    <property type="entry name" value="CheY-like_superfamily"/>
</dbReference>
<protein>
    <submittedName>
        <fullName evidence="10">Two-component system response regulator</fullName>
    </submittedName>
</protein>